<reference evidence="5 6" key="1">
    <citation type="submission" date="2021-05" db="EMBL/GenBank/DDBJ databases">
        <title>Novel Bacillus species.</title>
        <authorList>
            <person name="Liu G."/>
        </authorList>
    </citation>
    <scope>NUCLEOTIDE SEQUENCE [LARGE SCALE GENOMIC DNA]</scope>
    <source>
        <strain evidence="5 6">FJAT-49732</strain>
    </source>
</reference>
<dbReference type="AlphaFoldDB" id="A0A942TPE8"/>
<organism evidence="5 6">
    <name type="scientific">Lederbergia citrisecunda</name>
    <dbReference type="NCBI Taxonomy" id="2833583"/>
    <lineage>
        <taxon>Bacteria</taxon>
        <taxon>Bacillati</taxon>
        <taxon>Bacillota</taxon>
        <taxon>Bacilli</taxon>
        <taxon>Bacillales</taxon>
        <taxon>Bacillaceae</taxon>
        <taxon>Lederbergia</taxon>
    </lineage>
</organism>
<dbReference type="PANTHER" id="PTHR43537">
    <property type="entry name" value="TRANSCRIPTIONAL REGULATOR, GNTR FAMILY"/>
    <property type="match status" value="1"/>
</dbReference>
<dbReference type="PANTHER" id="PTHR43537:SF5">
    <property type="entry name" value="UXU OPERON TRANSCRIPTIONAL REGULATOR"/>
    <property type="match status" value="1"/>
</dbReference>
<dbReference type="Pfam" id="PF07729">
    <property type="entry name" value="FCD"/>
    <property type="match status" value="1"/>
</dbReference>
<evidence type="ECO:0000256" key="3">
    <source>
        <dbReference type="ARBA" id="ARBA00023163"/>
    </source>
</evidence>
<sequence>MGGGRKLAEKVSTLVTDYITQEIKNGKYQIGDKLPSERELTEILSVGRSSVREALSTLVDMGVLEKRMGIGVFVKTTELNHLVDSYVVSALMDTNLSKELLEFRLMLEMAIAGKAAEKATEQDLMKMEKALDMHRKAIECDQPTLKPDELFHKAIVTSTQNSILVKVYEYISDLLHSFKLEMLKVEKKHISLDHHWKIFEAIKNGNEEDAKEAMKEHLIEVSKRYEDIGN</sequence>
<dbReference type="InterPro" id="IPR000524">
    <property type="entry name" value="Tscrpt_reg_HTH_GntR"/>
</dbReference>
<dbReference type="SUPFAM" id="SSF48008">
    <property type="entry name" value="GntR ligand-binding domain-like"/>
    <property type="match status" value="1"/>
</dbReference>
<evidence type="ECO:0000256" key="1">
    <source>
        <dbReference type="ARBA" id="ARBA00023015"/>
    </source>
</evidence>
<feature type="domain" description="HTH gntR-type" evidence="4">
    <location>
        <begin position="9"/>
        <end position="77"/>
    </location>
</feature>
<dbReference type="GO" id="GO:0003677">
    <property type="term" value="F:DNA binding"/>
    <property type="evidence" value="ECO:0007669"/>
    <property type="project" value="UniProtKB-KW"/>
</dbReference>
<evidence type="ECO:0000256" key="2">
    <source>
        <dbReference type="ARBA" id="ARBA00023125"/>
    </source>
</evidence>
<dbReference type="CDD" id="cd07377">
    <property type="entry name" value="WHTH_GntR"/>
    <property type="match status" value="1"/>
</dbReference>
<keyword evidence="6" id="KW-1185">Reference proteome</keyword>
<dbReference type="Gene3D" id="1.10.10.10">
    <property type="entry name" value="Winged helix-like DNA-binding domain superfamily/Winged helix DNA-binding domain"/>
    <property type="match status" value="1"/>
</dbReference>
<evidence type="ECO:0000313" key="5">
    <source>
        <dbReference type="EMBL" id="MBS4201295.1"/>
    </source>
</evidence>
<dbReference type="Proteomes" id="UP000682713">
    <property type="component" value="Unassembled WGS sequence"/>
</dbReference>
<dbReference type="SMART" id="SM00345">
    <property type="entry name" value="HTH_GNTR"/>
    <property type="match status" value="1"/>
</dbReference>
<dbReference type="GO" id="GO:0003700">
    <property type="term" value="F:DNA-binding transcription factor activity"/>
    <property type="evidence" value="ECO:0007669"/>
    <property type="project" value="InterPro"/>
</dbReference>
<keyword evidence="3" id="KW-0804">Transcription</keyword>
<accession>A0A942TPE8</accession>
<evidence type="ECO:0000259" key="4">
    <source>
        <dbReference type="PROSITE" id="PS50949"/>
    </source>
</evidence>
<name>A0A942TPE8_9BACI</name>
<dbReference type="InterPro" id="IPR036390">
    <property type="entry name" value="WH_DNA-bd_sf"/>
</dbReference>
<dbReference type="Gene3D" id="1.20.120.530">
    <property type="entry name" value="GntR ligand-binding domain-like"/>
    <property type="match status" value="1"/>
</dbReference>
<comment type="caution">
    <text evidence="5">The sequence shown here is derived from an EMBL/GenBank/DDBJ whole genome shotgun (WGS) entry which is preliminary data.</text>
</comment>
<dbReference type="InterPro" id="IPR008920">
    <property type="entry name" value="TF_FadR/GntR_C"/>
</dbReference>
<keyword evidence="2" id="KW-0238">DNA-binding</keyword>
<protein>
    <submittedName>
        <fullName evidence="5">FadR family transcriptional regulator</fullName>
    </submittedName>
</protein>
<gene>
    <name evidence="5" type="ORF">KHA93_16790</name>
</gene>
<dbReference type="InterPro" id="IPR036388">
    <property type="entry name" value="WH-like_DNA-bd_sf"/>
</dbReference>
<dbReference type="Pfam" id="PF00392">
    <property type="entry name" value="GntR"/>
    <property type="match status" value="1"/>
</dbReference>
<dbReference type="SUPFAM" id="SSF46785">
    <property type="entry name" value="Winged helix' DNA-binding domain"/>
    <property type="match status" value="1"/>
</dbReference>
<dbReference type="InterPro" id="IPR011711">
    <property type="entry name" value="GntR_C"/>
</dbReference>
<dbReference type="PROSITE" id="PS50949">
    <property type="entry name" value="HTH_GNTR"/>
    <property type="match status" value="1"/>
</dbReference>
<evidence type="ECO:0000313" key="6">
    <source>
        <dbReference type="Proteomes" id="UP000682713"/>
    </source>
</evidence>
<dbReference type="EMBL" id="JAGYPJ010000001">
    <property type="protein sequence ID" value="MBS4201295.1"/>
    <property type="molecule type" value="Genomic_DNA"/>
</dbReference>
<proteinExistence type="predicted"/>
<dbReference type="PRINTS" id="PR00035">
    <property type="entry name" value="HTHGNTR"/>
</dbReference>
<dbReference type="SMART" id="SM00895">
    <property type="entry name" value="FCD"/>
    <property type="match status" value="1"/>
</dbReference>
<keyword evidence="1" id="KW-0805">Transcription regulation</keyword>